<name>C6LIQ4_9FIRM</name>
<gene>
    <name evidence="1" type="ORF">BRYFOR_08534</name>
</gene>
<keyword evidence="2" id="KW-1185">Reference proteome</keyword>
<dbReference type="RefSeq" id="WP_006863303.1">
    <property type="nucleotide sequence ID" value="NZ_ACCL02000018.1"/>
</dbReference>
<dbReference type="AlphaFoldDB" id="C6LIQ4"/>
<dbReference type="eggNOG" id="ENOG502Z98K">
    <property type="taxonomic scope" value="Bacteria"/>
</dbReference>
<reference evidence="1" key="1">
    <citation type="submission" date="2009-07" db="EMBL/GenBank/DDBJ databases">
        <authorList>
            <person name="Weinstock G."/>
            <person name="Sodergren E."/>
            <person name="Clifton S."/>
            <person name="Fulton L."/>
            <person name="Fulton B."/>
            <person name="Courtney L."/>
            <person name="Fronick C."/>
            <person name="Harrison M."/>
            <person name="Strong C."/>
            <person name="Farmer C."/>
            <person name="Delahaunty K."/>
            <person name="Markovic C."/>
            <person name="Hall O."/>
            <person name="Minx P."/>
            <person name="Tomlinson C."/>
            <person name="Mitreva M."/>
            <person name="Nelson J."/>
            <person name="Hou S."/>
            <person name="Wollam A."/>
            <person name="Pepin K.H."/>
            <person name="Johnson M."/>
            <person name="Bhonagiri V."/>
            <person name="Nash W.E."/>
            <person name="Warren W."/>
            <person name="Chinwalla A."/>
            <person name="Mardis E.R."/>
            <person name="Wilson R.K."/>
        </authorList>
    </citation>
    <scope>NUCLEOTIDE SEQUENCE [LARGE SCALE GENOMIC DNA]</scope>
    <source>
        <strain evidence="1">DSM 14469</strain>
    </source>
</reference>
<sequence>MNPIAEEIASYYGIANFINALEHYGMPRRSGRYPWGSGENPYQHGNDFLGRVAELKKNGWTETAENIKKEFGLTTKEYRNEKAWANYERRLYLVERAKSMQSDGKGATAIGKEMGLSESTVRSLLNPKSEERMRKAKETADFLKQQVKEKGMIDVGRDVERELNISKERLDMALYSLQREGYIVVGGRMDQVTNPTQKTTLRVLCPPGTPYKVNEKGNIVSSAVYDLDKIHSVKEYISRDGGTTYEKKFHYPESLDSNRLMIRYKEDGGSDMDGLVQLRRGVPDLSLGESRYAQVRIMVDGTHYIKGMAVYSDDMPDGVDVIFNTNKEAGTPMKKVLKEIKPDPDNPFGSLIKDADQGGQYWYDDPKTGKKKLGLINKRADEGDWTEWADALPSQFLGKQPLALAKKQLDLAKADKRAELEEICSLTNPTVKKYWLQKYADECDSAAVQLKAAALPGQKYHVIIPVNTLRDNQVYAPGYPEGTKLALIRYPHGGTFEIPILTVTHKNRLGEKFIGKTSIDAVGITKKIADRLSGADYDGDTVMTIPTHDKAGKVKIANQDPLEGLEGFDPKMRYGADKVETDSDGKTHYYRNGHEYRIMGDTQKQMGVISNLITDMTLGGASTDELARAVRHSMVVIDAEKHKLDYKASEIENNIAALRKEWQVKTDDDGNVIGYGGASTILSRSKGEVSVPKRQGTPVVNIKGSKNYDPSRPEGAVLYKTADDLYYPVRKMDKSTGMVTLQTIDGRKVTYNVNDKTARAMYEPVERKDPKTGAVSFTNREGNIVYKTDYRKQQSTRMAETDDAYSLVSSKRHPMELLYADYANAMKAMGNEARIEMMNTGNLKYDKKARDTYQTEVASLMSKLNTALLNAPREREAQRLANVEVAAKKEAAKANGTELKSSEIKKISQQALSKYRQEVGSVSRRDRSISITDKEWEAIQAGAVTENVLKRILDNADADNLRQRSMPRTTTQLSQAQINRIKAMSASYTIAEIAEKLGKSPSTIQKYLKGVN</sequence>
<proteinExistence type="predicted"/>
<dbReference type="Proteomes" id="UP000005561">
    <property type="component" value="Unassembled WGS sequence"/>
</dbReference>
<comment type="caution">
    <text evidence="1">The sequence shown here is derived from an EMBL/GenBank/DDBJ whole genome shotgun (WGS) entry which is preliminary data.</text>
</comment>
<evidence type="ECO:0000313" key="2">
    <source>
        <dbReference type="Proteomes" id="UP000005561"/>
    </source>
</evidence>
<dbReference type="EMBL" id="ACCL02000018">
    <property type="protein sequence ID" value="EET59443.1"/>
    <property type="molecule type" value="Genomic_DNA"/>
</dbReference>
<dbReference type="OrthoDB" id="1834441at2"/>
<accession>C6LIQ4</accession>
<dbReference type="STRING" id="168384.SAMN05660368_02967"/>
<evidence type="ECO:0000313" key="1">
    <source>
        <dbReference type="EMBL" id="EET59443.1"/>
    </source>
</evidence>
<protein>
    <submittedName>
        <fullName evidence="1">Phage tail component domain protein</fullName>
    </submittedName>
</protein>
<organism evidence="1 2">
    <name type="scientific">Marvinbryantia formatexigens DSM 14469</name>
    <dbReference type="NCBI Taxonomy" id="478749"/>
    <lineage>
        <taxon>Bacteria</taxon>
        <taxon>Bacillati</taxon>
        <taxon>Bacillota</taxon>
        <taxon>Clostridia</taxon>
        <taxon>Lachnospirales</taxon>
        <taxon>Lachnospiraceae</taxon>
        <taxon>Marvinbryantia</taxon>
    </lineage>
</organism>